<dbReference type="NCBIfam" id="TIGR01662">
    <property type="entry name" value="HAD-SF-IIIA"/>
    <property type="match status" value="1"/>
</dbReference>
<evidence type="ECO:0000313" key="4">
    <source>
        <dbReference type="EMBL" id="CCW35012.1"/>
    </source>
</evidence>
<dbReference type="PANTHER" id="PTHR46470:SF2">
    <property type="entry name" value="GLYCERALDEHYDE 3-PHOSPHATE PHOSPHATASE"/>
    <property type="match status" value="1"/>
</dbReference>
<dbReference type="Pfam" id="PF13242">
    <property type="entry name" value="Hydrolase_like"/>
    <property type="match status" value="1"/>
</dbReference>
<dbReference type="Gene3D" id="3.40.50.1000">
    <property type="entry name" value="HAD superfamily/HAD-like"/>
    <property type="match status" value="1"/>
</dbReference>
<dbReference type="InterPro" id="IPR010021">
    <property type="entry name" value="PGPP1/Gep4"/>
</dbReference>
<sequence>MEAGERKGILRFCPHRYVRSVLDIAPRELWERGFRGVVLDLDNTLVPWQKEEIEAEVANWIEELKRLGIRICLLSNSLRTGRSQRMAHRFGIKAVGWARKPARSGFRRALEALGTSPAETVIIGDQMFTDIFGGNRMGLYTIMVQPLHPHEFLYTRFISRPPERLLLWYFRRRGHLKEARV</sequence>
<dbReference type="RefSeq" id="WP_016482557.1">
    <property type="nucleotide sequence ID" value="NC_021487.1"/>
</dbReference>
<keyword evidence="1" id="KW-0479">Metal-binding</keyword>
<keyword evidence="5" id="KW-1185">Reference proteome</keyword>
<dbReference type="GO" id="GO:0046872">
    <property type="term" value="F:metal ion binding"/>
    <property type="evidence" value="ECO:0007669"/>
    <property type="project" value="UniProtKB-KW"/>
</dbReference>
<dbReference type="InterPro" id="IPR023214">
    <property type="entry name" value="HAD_sf"/>
</dbReference>
<keyword evidence="2" id="KW-0378">Hydrolase</keyword>
<evidence type="ECO:0000313" key="5">
    <source>
        <dbReference type="Proteomes" id="UP000014227"/>
    </source>
</evidence>
<evidence type="ECO:0000256" key="2">
    <source>
        <dbReference type="ARBA" id="ARBA00022801"/>
    </source>
</evidence>
<dbReference type="GO" id="GO:0008962">
    <property type="term" value="F:phosphatidylglycerophosphatase activity"/>
    <property type="evidence" value="ECO:0007669"/>
    <property type="project" value="InterPro"/>
</dbReference>
<dbReference type="FunCoup" id="S0EXI4">
    <property type="interactions" value="113"/>
</dbReference>
<dbReference type="SUPFAM" id="SSF56784">
    <property type="entry name" value="HAD-like"/>
    <property type="match status" value="1"/>
</dbReference>
<gene>
    <name evidence="4" type="ORF">CCALI_01193</name>
</gene>
<evidence type="ECO:0000256" key="3">
    <source>
        <dbReference type="ARBA" id="ARBA00022842"/>
    </source>
</evidence>
<dbReference type="EMBL" id="HF951689">
    <property type="protein sequence ID" value="CCW35012.1"/>
    <property type="molecule type" value="Genomic_DNA"/>
</dbReference>
<dbReference type="HOGENOM" id="CLU_056221_4_0_0"/>
<name>S0EXI4_CHTCT</name>
<dbReference type="STRING" id="454171.CP488_02904"/>
<dbReference type="Proteomes" id="UP000014227">
    <property type="component" value="Chromosome I"/>
</dbReference>
<dbReference type="CDD" id="cd16416">
    <property type="entry name" value="HAD_BsYqeG-like"/>
    <property type="match status" value="1"/>
</dbReference>
<evidence type="ECO:0000256" key="1">
    <source>
        <dbReference type="ARBA" id="ARBA00022723"/>
    </source>
</evidence>
<accession>S0EXI4</accession>
<dbReference type="PANTHER" id="PTHR46470">
    <property type="entry name" value="N-ACYLNEURAMINATE-9-PHOSPHATASE"/>
    <property type="match status" value="1"/>
</dbReference>
<dbReference type="InterPro" id="IPR036412">
    <property type="entry name" value="HAD-like_sf"/>
</dbReference>
<dbReference type="PATRIC" id="fig|1303518.3.peg.1216"/>
<dbReference type="eggNOG" id="COG2179">
    <property type="taxonomic scope" value="Bacteria"/>
</dbReference>
<protein>
    <submittedName>
        <fullName evidence="4">HAD superfamily (Subfamily IIIA) phosphatase,TIGR01668</fullName>
    </submittedName>
</protein>
<dbReference type="InterPro" id="IPR006549">
    <property type="entry name" value="HAD-SF_hydro_IIIA"/>
</dbReference>
<keyword evidence="3" id="KW-0460">Magnesium</keyword>
<reference evidence="5" key="1">
    <citation type="submission" date="2013-03" db="EMBL/GenBank/DDBJ databases">
        <title>Genome sequence of Chthonomonas calidirosea, the first sequenced genome from the Armatimonadetes phylum (formally candidate division OP10).</title>
        <authorList>
            <person name="Lee K.C.Y."/>
            <person name="Morgan X.C."/>
            <person name="Dunfield P.F."/>
            <person name="Tamas I."/>
            <person name="Houghton K.M."/>
            <person name="Vyssotski M."/>
            <person name="Ryan J.L.J."/>
            <person name="Lagutin K."/>
            <person name="McDonald I.R."/>
            <person name="Stott M.B."/>
        </authorList>
    </citation>
    <scope>NUCLEOTIDE SEQUENCE [LARGE SCALE GENOMIC DNA]</scope>
    <source>
        <strain evidence="5">DSM 23976 / ICMP 18418 / T49</strain>
    </source>
</reference>
<dbReference type="KEGG" id="ccz:CCALI_01193"/>
<organism evidence="4 5">
    <name type="scientific">Chthonomonas calidirosea (strain DSM 23976 / ICMP 18418 / T49)</name>
    <dbReference type="NCBI Taxonomy" id="1303518"/>
    <lineage>
        <taxon>Bacteria</taxon>
        <taxon>Bacillati</taxon>
        <taxon>Armatimonadota</taxon>
        <taxon>Chthonomonadia</taxon>
        <taxon>Chthonomonadales</taxon>
        <taxon>Chthonomonadaceae</taxon>
        <taxon>Chthonomonas</taxon>
    </lineage>
</organism>
<proteinExistence type="predicted"/>
<dbReference type="InParanoid" id="S0EXI4"/>
<dbReference type="NCBIfam" id="TIGR01668">
    <property type="entry name" value="YqeG_hyp_ppase"/>
    <property type="match status" value="1"/>
</dbReference>
<dbReference type="InterPro" id="IPR051400">
    <property type="entry name" value="HAD-like_hydrolase"/>
</dbReference>
<dbReference type="AlphaFoldDB" id="S0EXI4"/>